<comment type="PTM">
    <text evidence="4">Phosphorylated by CheA. Phosphorylation of the N-terminal regulatory domain activates the methylesterase activity.</text>
</comment>
<feature type="active site" evidence="4 5">
    <location>
        <position position="302"/>
    </location>
</feature>
<comment type="catalytic activity">
    <reaction evidence="3 4">
        <text>[protein]-L-glutamate 5-O-methyl ester + H2O = L-glutamyl-[protein] + methanol + H(+)</text>
        <dbReference type="Rhea" id="RHEA:23236"/>
        <dbReference type="Rhea" id="RHEA-COMP:10208"/>
        <dbReference type="Rhea" id="RHEA-COMP:10311"/>
        <dbReference type="ChEBI" id="CHEBI:15377"/>
        <dbReference type="ChEBI" id="CHEBI:15378"/>
        <dbReference type="ChEBI" id="CHEBI:17790"/>
        <dbReference type="ChEBI" id="CHEBI:29973"/>
        <dbReference type="ChEBI" id="CHEBI:82795"/>
        <dbReference type="EC" id="3.1.1.61"/>
    </reaction>
</comment>
<sequence length="363" mass="37688">MNAQSSIAAYGERRRTTPIRVMIVDDSLIVRTVLSKLIAAERDMVIVGKTGSAETALAFLVKTPADVVLLDLEMPGIGGLHALPRILAACPGTQVLVVSSLTEEGAEHTLAALSTGAADTMLKPRSGEFDEAYRLALLQRIRALGRHGGRSAGTARPSPPAVRSRNRSAPLEVIGIGASTGGIHALCMLLRALPRQLAIPILVTQHLPANFMQVFARQLEMASSRDAIVVESETAVRPGCILIAPGGSHLLLRRDCRQFVAHTQRFDTASGCMPSVDPMFESMAGAAGPGALGVVLSGMGRDGAAGAGQLVAAGGNLIAQDEASSSVWGMPRAVVEAGLASAVLPPDKIALRIGVHAGDSAWA</sequence>
<proteinExistence type="inferred from homology"/>
<keyword evidence="10" id="KW-1185">Reference proteome</keyword>
<dbReference type="KEGG" id="amx:AM2010_227"/>
<dbReference type="HAMAP" id="MF_00099">
    <property type="entry name" value="CheB_chemtxs"/>
    <property type="match status" value="1"/>
</dbReference>
<dbReference type="NCBIfam" id="NF001965">
    <property type="entry name" value="PRK00742.1"/>
    <property type="match status" value="1"/>
</dbReference>
<evidence type="ECO:0000256" key="1">
    <source>
        <dbReference type="ARBA" id="ARBA00022500"/>
    </source>
</evidence>
<evidence type="ECO:0000256" key="2">
    <source>
        <dbReference type="ARBA" id="ARBA00022801"/>
    </source>
</evidence>
<dbReference type="PATRIC" id="fig|543877.4.peg.228"/>
<dbReference type="InterPro" id="IPR035909">
    <property type="entry name" value="CheB_C"/>
</dbReference>
<dbReference type="EC" id="3.5.1.44" evidence="4"/>
<evidence type="ECO:0000259" key="8">
    <source>
        <dbReference type="PROSITE" id="PS50122"/>
    </source>
</evidence>
<evidence type="ECO:0000256" key="3">
    <source>
        <dbReference type="ARBA" id="ARBA00048267"/>
    </source>
</evidence>
<feature type="modified residue" description="4-aspartylphosphate" evidence="4 6">
    <location>
        <position position="71"/>
    </location>
</feature>
<dbReference type="GO" id="GO:0000156">
    <property type="term" value="F:phosphorelay response regulator activity"/>
    <property type="evidence" value="ECO:0007669"/>
    <property type="project" value="InterPro"/>
</dbReference>
<dbReference type="GO" id="GO:0006935">
    <property type="term" value="P:chemotaxis"/>
    <property type="evidence" value="ECO:0007669"/>
    <property type="project" value="UniProtKB-UniRule"/>
</dbReference>
<keyword evidence="1 4" id="KW-0145">Chemotaxis</keyword>
<comment type="catalytic activity">
    <reaction evidence="4">
        <text>L-glutaminyl-[protein] + H2O = L-glutamyl-[protein] + NH4(+)</text>
        <dbReference type="Rhea" id="RHEA:16441"/>
        <dbReference type="Rhea" id="RHEA-COMP:10207"/>
        <dbReference type="Rhea" id="RHEA-COMP:10208"/>
        <dbReference type="ChEBI" id="CHEBI:15377"/>
        <dbReference type="ChEBI" id="CHEBI:28938"/>
        <dbReference type="ChEBI" id="CHEBI:29973"/>
        <dbReference type="ChEBI" id="CHEBI:30011"/>
        <dbReference type="EC" id="3.5.1.44"/>
    </reaction>
</comment>
<feature type="active site" evidence="4 5">
    <location>
        <position position="206"/>
    </location>
</feature>
<evidence type="ECO:0000256" key="6">
    <source>
        <dbReference type="PROSITE-ProRule" id="PRU00169"/>
    </source>
</evidence>
<feature type="domain" description="Response regulatory" evidence="7">
    <location>
        <begin position="20"/>
        <end position="138"/>
    </location>
</feature>
<dbReference type="PANTHER" id="PTHR42872">
    <property type="entry name" value="PROTEIN-GLUTAMATE METHYLESTERASE/PROTEIN-GLUTAMINE GLUTAMINASE"/>
    <property type="match status" value="1"/>
</dbReference>
<comment type="domain">
    <text evidence="4">Contains a C-terminal catalytic domain, and an N-terminal region which modulates catalytic activity.</text>
</comment>
<dbReference type="CDD" id="cd17541">
    <property type="entry name" value="REC_CheB-like"/>
    <property type="match status" value="1"/>
</dbReference>
<organism evidence="9 10">
    <name type="scientific">Pelagerythrobacter marensis</name>
    <dbReference type="NCBI Taxonomy" id="543877"/>
    <lineage>
        <taxon>Bacteria</taxon>
        <taxon>Pseudomonadati</taxon>
        <taxon>Pseudomonadota</taxon>
        <taxon>Alphaproteobacteria</taxon>
        <taxon>Sphingomonadales</taxon>
        <taxon>Erythrobacteraceae</taxon>
        <taxon>Pelagerythrobacter</taxon>
    </lineage>
</organism>
<dbReference type="AlphaFoldDB" id="A0A0G3X6Q7"/>
<feature type="active site" evidence="4 5">
    <location>
        <position position="179"/>
    </location>
</feature>
<evidence type="ECO:0000259" key="7">
    <source>
        <dbReference type="PROSITE" id="PS50110"/>
    </source>
</evidence>
<feature type="domain" description="CheB-type methylesterase" evidence="8">
    <location>
        <begin position="170"/>
        <end position="353"/>
    </location>
</feature>
<comment type="function">
    <text evidence="4">Involved in chemotaxis. Part of a chemotaxis signal transduction system that modulates chemotaxis in response to various stimuli. Catalyzes the demethylation of specific methylglutamate residues introduced into the chemoreceptors (methyl-accepting chemotaxis proteins or MCP) by CheR. Also mediates the irreversible deamidation of specific glutamine residues to glutamic acid.</text>
</comment>
<dbReference type="GO" id="GO:0005737">
    <property type="term" value="C:cytoplasm"/>
    <property type="evidence" value="ECO:0007669"/>
    <property type="project" value="UniProtKB-SubCell"/>
</dbReference>
<accession>A0A0G3X6Q7</accession>
<dbReference type="InterPro" id="IPR000673">
    <property type="entry name" value="Sig_transdc_resp-reg_Me-estase"/>
</dbReference>
<protein>
    <recommendedName>
        <fullName evidence="4">Protein-glutamate methylesterase/protein-glutamine glutaminase</fullName>
        <ecNumber evidence="4">3.1.1.61</ecNumber>
        <ecNumber evidence="4">3.5.1.44</ecNumber>
    </recommendedName>
</protein>
<dbReference type="InterPro" id="IPR008248">
    <property type="entry name" value="CheB-like"/>
</dbReference>
<gene>
    <name evidence="4" type="primary">cheB</name>
    <name evidence="9" type="ORF">AM2010_227</name>
</gene>
<dbReference type="PIRSF" id="PIRSF000876">
    <property type="entry name" value="RR_chemtxs_CheB"/>
    <property type="match status" value="1"/>
</dbReference>
<keyword evidence="2 4" id="KW-0378">Hydrolase</keyword>
<dbReference type="SUPFAM" id="SSF52738">
    <property type="entry name" value="Methylesterase CheB, C-terminal domain"/>
    <property type="match status" value="1"/>
</dbReference>
<evidence type="ECO:0000313" key="10">
    <source>
        <dbReference type="Proteomes" id="UP000037643"/>
    </source>
</evidence>
<dbReference type="EMBL" id="CP011805">
    <property type="protein sequence ID" value="AKM06316.1"/>
    <property type="molecule type" value="Genomic_DNA"/>
</dbReference>
<keyword evidence="4" id="KW-0963">Cytoplasm</keyword>
<dbReference type="PROSITE" id="PS50110">
    <property type="entry name" value="RESPONSE_REGULATORY"/>
    <property type="match status" value="1"/>
</dbReference>
<dbReference type="Pfam" id="PF00072">
    <property type="entry name" value="Response_reg"/>
    <property type="match status" value="1"/>
</dbReference>
<evidence type="ECO:0000256" key="5">
    <source>
        <dbReference type="PROSITE-ProRule" id="PRU00050"/>
    </source>
</evidence>
<dbReference type="InterPro" id="IPR011006">
    <property type="entry name" value="CheY-like_superfamily"/>
</dbReference>
<dbReference type="STRING" id="543877.AM2010_227"/>
<dbReference type="CDD" id="cd16432">
    <property type="entry name" value="CheB_Rec"/>
    <property type="match status" value="1"/>
</dbReference>
<keyword evidence="4 6" id="KW-0597">Phosphoprotein</keyword>
<dbReference type="RefSeq" id="WP_047805514.1">
    <property type="nucleotide sequence ID" value="NZ_CP011805.1"/>
</dbReference>
<dbReference type="EC" id="3.1.1.61" evidence="4"/>
<dbReference type="Gene3D" id="3.40.50.2300">
    <property type="match status" value="1"/>
</dbReference>
<evidence type="ECO:0000256" key="4">
    <source>
        <dbReference type="HAMAP-Rule" id="MF_00099"/>
    </source>
</evidence>
<dbReference type="GO" id="GO:0008984">
    <property type="term" value="F:protein-glutamate methylesterase activity"/>
    <property type="evidence" value="ECO:0007669"/>
    <property type="project" value="UniProtKB-UniRule"/>
</dbReference>
<dbReference type="GO" id="GO:0050568">
    <property type="term" value="F:protein-glutamine glutaminase activity"/>
    <property type="evidence" value="ECO:0007669"/>
    <property type="project" value="UniProtKB-UniRule"/>
</dbReference>
<comment type="subcellular location">
    <subcellularLocation>
        <location evidence="4">Cytoplasm</location>
    </subcellularLocation>
</comment>
<dbReference type="InterPro" id="IPR001789">
    <property type="entry name" value="Sig_transdc_resp-reg_receiver"/>
</dbReference>
<evidence type="ECO:0000313" key="9">
    <source>
        <dbReference type="EMBL" id="AKM06316.1"/>
    </source>
</evidence>
<reference evidence="9 10" key="1">
    <citation type="submission" date="2015-06" db="EMBL/GenBank/DDBJ databases">
        <authorList>
            <person name="Kim K.M."/>
        </authorList>
    </citation>
    <scope>NUCLEOTIDE SEQUENCE [LARGE SCALE GENOMIC DNA]</scope>
    <source>
        <strain evidence="9 10">KCTC 22370</strain>
    </source>
</reference>
<dbReference type="SUPFAM" id="SSF52172">
    <property type="entry name" value="CheY-like"/>
    <property type="match status" value="1"/>
</dbReference>
<dbReference type="SMART" id="SM00448">
    <property type="entry name" value="REC"/>
    <property type="match status" value="1"/>
</dbReference>
<dbReference type="PANTHER" id="PTHR42872:SF3">
    <property type="entry name" value="PROTEIN-GLUTAMATE METHYLESTERASE_PROTEIN-GLUTAMINE GLUTAMINASE 1"/>
    <property type="match status" value="1"/>
</dbReference>
<dbReference type="Gene3D" id="3.40.50.180">
    <property type="entry name" value="Methylesterase CheB, C-terminal domain"/>
    <property type="match status" value="1"/>
</dbReference>
<name>A0A0G3X6Q7_9SPHN</name>
<dbReference type="Proteomes" id="UP000037643">
    <property type="component" value="Chromosome"/>
</dbReference>
<comment type="similarity">
    <text evidence="4">Belongs to the CheB family.</text>
</comment>
<dbReference type="Pfam" id="PF01339">
    <property type="entry name" value="CheB_methylest"/>
    <property type="match status" value="1"/>
</dbReference>
<dbReference type="PROSITE" id="PS50122">
    <property type="entry name" value="CHEB"/>
    <property type="match status" value="1"/>
</dbReference>